<gene>
    <name evidence="2" type="ORF">JMN32_09380</name>
</gene>
<dbReference type="Pfam" id="PF22818">
    <property type="entry name" value="ApeI-like"/>
    <property type="match status" value="1"/>
</dbReference>
<feature type="domain" description="ApeI dehydratase-like" evidence="1">
    <location>
        <begin position="22"/>
        <end position="94"/>
    </location>
</feature>
<dbReference type="InterPro" id="IPR029069">
    <property type="entry name" value="HotDog_dom_sf"/>
</dbReference>
<dbReference type="Gene3D" id="3.10.129.10">
    <property type="entry name" value="Hotdog Thioesterase"/>
    <property type="match status" value="1"/>
</dbReference>
<dbReference type="AlphaFoldDB" id="A0A937FY45"/>
<accession>A0A937FY45</accession>
<dbReference type="InterPro" id="IPR054545">
    <property type="entry name" value="ApeI-like"/>
</dbReference>
<reference evidence="2" key="1">
    <citation type="submission" date="2021-01" db="EMBL/GenBank/DDBJ databases">
        <title>Fulvivirga kasyanovii gen. nov., sp nov., a novel member of the phylum Bacteroidetes isolated from seawater in a mussel farm.</title>
        <authorList>
            <person name="Zhao L.-H."/>
            <person name="Wang Z.-J."/>
        </authorList>
    </citation>
    <scope>NUCLEOTIDE SEQUENCE</scope>
    <source>
        <strain evidence="2">29W222</strain>
    </source>
</reference>
<organism evidence="2 3">
    <name type="scientific">Fulvivirga marina</name>
    <dbReference type="NCBI Taxonomy" id="2494733"/>
    <lineage>
        <taxon>Bacteria</taxon>
        <taxon>Pseudomonadati</taxon>
        <taxon>Bacteroidota</taxon>
        <taxon>Cytophagia</taxon>
        <taxon>Cytophagales</taxon>
        <taxon>Fulvivirgaceae</taxon>
        <taxon>Fulvivirga</taxon>
    </lineage>
</organism>
<dbReference type="EMBL" id="JAEUGD010000031">
    <property type="protein sequence ID" value="MBL6446520.1"/>
    <property type="molecule type" value="Genomic_DNA"/>
</dbReference>
<evidence type="ECO:0000313" key="3">
    <source>
        <dbReference type="Proteomes" id="UP000614216"/>
    </source>
</evidence>
<proteinExistence type="predicted"/>
<comment type="caution">
    <text evidence="2">The sequence shown here is derived from an EMBL/GenBank/DDBJ whole genome shotgun (WGS) entry which is preliminary data.</text>
</comment>
<name>A0A937FY45_9BACT</name>
<evidence type="ECO:0000259" key="1">
    <source>
        <dbReference type="Pfam" id="PF22818"/>
    </source>
</evidence>
<dbReference type="SUPFAM" id="SSF54637">
    <property type="entry name" value="Thioesterase/thiol ester dehydrase-isomerase"/>
    <property type="match status" value="1"/>
</dbReference>
<protein>
    <recommendedName>
        <fullName evidence="1">ApeI dehydratase-like domain-containing protein</fullName>
    </recommendedName>
</protein>
<dbReference type="RefSeq" id="WP_202856055.1">
    <property type="nucleotide sequence ID" value="NZ_JAEUGD010000031.1"/>
</dbReference>
<keyword evidence="3" id="KW-1185">Reference proteome</keyword>
<sequence length="125" mass="13985">MSMLKGNLYTLGKVVQPEVGHYMVNVSLNVDHDIFKGHFPQQPVLPGVCLLEILKEIISQETGKSWFMSEGVNIKYVKLVDPTKDAQLKFDILTKEVPKGLAATASTFLDNGEVNFKFKGLFELK</sequence>
<dbReference type="Proteomes" id="UP000614216">
    <property type="component" value="Unassembled WGS sequence"/>
</dbReference>
<evidence type="ECO:0000313" key="2">
    <source>
        <dbReference type="EMBL" id="MBL6446520.1"/>
    </source>
</evidence>
<dbReference type="GO" id="GO:0016829">
    <property type="term" value="F:lyase activity"/>
    <property type="evidence" value="ECO:0007669"/>
    <property type="project" value="UniProtKB-KW"/>
</dbReference>